<organism evidence="10 11">
    <name type="scientific">Corallococcus llansteffanensis</name>
    <dbReference type="NCBI Taxonomy" id="2316731"/>
    <lineage>
        <taxon>Bacteria</taxon>
        <taxon>Pseudomonadati</taxon>
        <taxon>Myxococcota</taxon>
        <taxon>Myxococcia</taxon>
        <taxon>Myxococcales</taxon>
        <taxon>Cystobacterineae</taxon>
        <taxon>Myxococcaceae</taxon>
        <taxon>Corallococcus</taxon>
    </lineage>
</organism>
<keyword evidence="2" id="KW-1003">Cell membrane</keyword>
<evidence type="ECO:0000256" key="4">
    <source>
        <dbReference type="ARBA" id="ARBA00022679"/>
    </source>
</evidence>
<feature type="transmembrane region" description="Helical" evidence="8">
    <location>
        <begin position="269"/>
        <end position="286"/>
    </location>
</feature>
<dbReference type="InterPro" id="IPR050297">
    <property type="entry name" value="LipidA_mod_glycosyltrf_83"/>
</dbReference>
<feature type="transmembrane region" description="Helical" evidence="8">
    <location>
        <begin position="233"/>
        <end position="262"/>
    </location>
</feature>
<evidence type="ECO:0000256" key="2">
    <source>
        <dbReference type="ARBA" id="ARBA00022475"/>
    </source>
</evidence>
<evidence type="ECO:0000256" key="3">
    <source>
        <dbReference type="ARBA" id="ARBA00022676"/>
    </source>
</evidence>
<evidence type="ECO:0000313" key="11">
    <source>
        <dbReference type="Proteomes" id="UP000272888"/>
    </source>
</evidence>
<dbReference type="AlphaFoldDB" id="A0A3A8NCM4"/>
<feature type="domain" description="Glycosyltransferase RgtA/B/C/D-like" evidence="9">
    <location>
        <begin position="135"/>
        <end position="282"/>
    </location>
</feature>
<feature type="transmembrane region" description="Helical" evidence="8">
    <location>
        <begin position="151"/>
        <end position="171"/>
    </location>
</feature>
<comment type="subcellular location">
    <subcellularLocation>
        <location evidence="1">Cell membrane</location>
        <topology evidence="1">Multi-pass membrane protein</topology>
    </subcellularLocation>
</comment>
<feature type="transmembrane region" description="Helical" evidence="8">
    <location>
        <begin position="177"/>
        <end position="196"/>
    </location>
</feature>
<keyword evidence="6 8" id="KW-1133">Transmembrane helix</keyword>
<evidence type="ECO:0000259" key="9">
    <source>
        <dbReference type="Pfam" id="PF13231"/>
    </source>
</evidence>
<dbReference type="GO" id="GO:0005886">
    <property type="term" value="C:plasma membrane"/>
    <property type="evidence" value="ECO:0007669"/>
    <property type="project" value="UniProtKB-SubCell"/>
</dbReference>
<dbReference type="Pfam" id="PF13231">
    <property type="entry name" value="PMT_2"/>
    <property type="match status" value="1"/>
</dbReference>
<dbReference type="RefSeq" id="WP_147451658.1">
    <property type="nucleotide sequence ID" value="NZ_RAWB01000949.1"/>
</dbReference>
<evidence type="ECO:0000256" key="5">
    <source>
        <dbReference type="ARBA" id="ARBA00022692"/>
    </source>
</evidence>
<evidence type="ECO:0000256" key="6">
    <source>
        <dbReference type="ARBA" id="ARBA00022989"/>
    </source>
</evidence>
<dbReference type="EMBL" id="RAWB01000949">
    <property type="protein sequence ID" value="RKH37124.1"/>
    <property type="molecule type" value="Genomic_DNA"/>
</dbReference>
<dbReference type="Proteomes" id="UP000272888">
    <property type="component" value="Unassembled WGS sequence"/>
</dbReference>
<proteinExistence type="predicted"/>
<dbReference type="PANTHER" id="PTHR33908:SF11">
    <property type="entry name" value="MEMBRANE PROTEIN"/>
    <property type="match status" value="1"/>
</dbReference>
<feature type="transmembrane region" description="Helical" evidence="8">
    <location>
        <begin position="415"/>
        <end position="433"/>
    </location>
</feature>
<feature type="non-terminal residue" evidence="10">
    <location>
        <position position="458"/>
    </location>
</feature>
<dbReference type="InterPro" id="IPR038731">
    <property type="entry name" value="RgtA/B/C-like"/>
</dbReference>
<evidence type="ECO:0000256" key="7">
    <source>
        <dbReference type="ARBA" id="ARBA00023136"/>
    </source>
</evidence>
<dbReference type="PANTHER" id="PTHR33908">
    <property type="entry name" value="MANNOSYLTRANSFERASE YKCB-RELATED"/>
    <property type="match status" value="1"/>
</dbReference>
<keyword evidence="3" id="KW-0328">Glycosyltransferase</keyword>
<comment type="caution">
    <text evidence="10">The sequence shown here is derived from an EMBL/GenBank/DDBJ whole genome shotgun (WGS) entry which is preliminary data.</text>
</comment>
<gene>
    <name evidence="10" type="ORF">D7V93_42375</name>
</gene>
<keyword evidence="7 8" id="KW-0472">Membrane</keyword>
<reference evidence="11" key="1">
    <citation type="submission" date="2018-09" db="EMBL/GenBank/DDBJ databases">
        <authorList>
            <person name="Livingstone P.G."/>
            <person name="Whitworth D.E."/>
        </authorList>
    </citation>
    <scope>NUCLEOTIDE SEQUENCE [LARGE SCALE GENOMIC DNA]</scope>
    <source>
        <strain evidence="11">CA051B</strain>
    </source>
</reference>
<sequence length="458" mass="49998">MNPPPPLTERLDGWLVRHRRRVLGVLLFAAVFLRLMVGMELAGGPLVRIQELVPASDNAFFVTWSRHLAEVDWLQREPLHPMPPWMRKVAHQVMREHPELPVQLGLAKDASYEPGPMAVRLWDHWLGGATYFQEPLYPYLMALTRVVAGPSAWFVFLWQGLLGVGALGLTYLVGRRLLGESVGVLAALLGMGYAPFMVHEFALLRDSLIVFATLALLWAFLEALDRGGWRWALFGALSGLSLLLKVPFVFFVALALVGALVLRRCKVRDVGLALGCMGLAMLPALLRNAAVGVPLFKLNGSGTAMLALFHVEDALPSQFIISKHYAAILAQADGHLLPSLLAAIRTHASLTGYLYLCVEKLVATVHGVEVPNNVDVDLFQNGSPALNALPVPFWLLGILGTVGVITTGSRWRQVWPLYVGILAGVPTLLLASVLTRYRLPMVAVLLPLAAAGLLGLLE</sequence>
<keyword evidence="11" id="KW-1185">Reference proteome</keyword>
<keyword evidence="4" id="KW-0808">Transferase</keyword>
<evidence type="ECO:0000313" key="10">
    <source>
        <dbReference type="EMBL" id="RKH37124.1"/>
    </source>
</evidence>
<dbReference type="GO" id="GO:0016763">
    <property type="term" value="F:pentosyltransferase activity"/>
    <property type="evidence" value="ECO:0007669"/>
    <property type="project" value="TreeGrafter"/>
</dbReference>
<feature type="transmembrane region" description="Helical" evidence="8">
    <location>
        <begin position="20"/>
        <end position="37"/>
    </location>
</feature>
<protein>
    <recommendedName>
        <fullName evidence="9">Glycosyltransferase RgtA/B/C/D-like domain-containing protein</fullName>
    </recommendedName>
</protein>
<evidence type="ECO:0000256" key="8">
    <source>
        <dbReference type="SAM" id="Phobius"/>
    </source>
</evidence>
<dbReference type="GO" id="GO:0009103">
    <property type="term" value="P:lipopolysaccharide biosynthetic process"/>
    <property type="evidence" value="ECO:0007669"/>
    <property type="project" value="UniProtKB-ARBA"/>
</dbReference>
<keyword evidence="5 8" id="KW-0812">Transmembrane</keyword>
<feature type="transmembrane region" description="Helical" evidence="8">
    <location>
        <begin position="391"/>
        <end position="408"/>
    </location>
</feature>
<name>A0A3A8NCM4_9BACT</name>
<evidence type="ECO:0000256" key="1">
    <source>
        <dbReference type="ARBA" id="ARBA00004651"/>
    </source>
</evidence>
<accession>A0A3A8NCM4</accession>
<feature type="transmembrane region" description="Helical" evidence="8">
    <location>
        <begin position="439"/>
        <end position="457"/>
    </location>
</feature>